<dbReference type="InterPro" id="IPR053842">
    <property type="entry name" value="NikA-like"/>
</dbReference>
<comment type="caution">
    <text evidence="1">The sequence shown here is derived from an EMBL/GenBank/DDBJ whole genome shotgun (WGS) entry which is preliminary data.</text>
</comment>
<evidence type="ECO:0000313" key="2">
    <source>
        <dbReference type="Proteomes" id="UP000574931"/>
    </source>
</evidence>
<protein>
    <submittedName>
        <fullName evidence="1">Plasmid mobilization relaxosome protein MobC</fullName>
    </submittedName>
</protein>
<reference evidence="1 2" key="1">
    <citation type="submission" date="2020-05" db="EMBL/GenBank/DDBJ databases">
        <title>Draft Genome Sequence of Ochrobactrum soli Isolated from Stable Fly Gut.</title>
        <authorList>
            <person name="Pileggi M.T."/>
            <person name="Vazhakkala L.J."/>
            <person name="Wong C.N."/>
        </authorList>
    </citation>
    <scope>NUCLEOTIDE SEQUENCE [LARGE SCALE GENOMIC DNA]</scope>
    <source>
        <strain evidence="1 2">MTP-C0764</strain>
    </source>
</reference>
<name>A0A849KYB1_9HYPH</name>
<dbReference type="Pfam" id="PF21983">
    <property type="entry name" value="NikA-like"/>
    <property type="match status" value="1"/>
</dbReference>
<dbReference type="Proteomes" id="UP000574931">
    <property type="component" value="Unassembled WGS sequence"/>
</dbReference>
<organism evidence="1 2">
    <name type="scientific">Ochrobactrum soli</name>
    <dbReference type="NCBI Taxonomy" id="2448455"/>
    <lineage>
        <taxon>Bacteria</taxon>
        <taxon>Pseudomonadati</taxon>
        <taxon>Pseudomonadota</taxon>
        <taxon>Alphaproteobacteria</taxon>
        <taxon>Hyphomicrobiales</taxon>
        <taxon>Brucellaceae</taxon>
        <taxon>Brucella/Ochrobactrum group</taxon>
        <taxon>Ochrobactrum</taxon>
    </lineage>
</organism>
<dbReference type="AlphaFoldDB" id="A0A849KYB1"/>
<sequence>MKLVGTHIEDDLAERFTALARAHGGKSALLRRLVNLAVDGQSSEQAPKMPDPAGRAVHLSVRLSANEVSEVKKAAKARGMKPSQWLRSVVRVRLGAGTQYSVSELHELRALTNQVRKIGVNLNQLVRAANEARLEHAPFAVDAKVLEAAREEVARTLTALHLMARGNVRSWEGEADGE</sequence>
<dbReference type="RefSeq" id="WP_171319657.1">
    <property type="nucleotide sequence ID" value="NZ_JABFCY010000024.1"/>
</dbReference>
<dbReference type="EMBL" id="JABFCY010000024">
    <property type="protein sequence ID" value="NNU63364.1"/>
    <property type="molecule type" value="Genomic_DNA"/>
</dbReference>
<gene>
    <name evidence="1" type="primary">mobC</name>
    <name evidence="1" type="ORF">HKX02_24355</name>
</gene>
<proteinExistence type="predicted"/>
<keyword evidence="2" id="KW-1185">Reference proteome</keyword>
<evidence type="ECO:0000313" key="1">
    <source>
        <dbReference type="EMBL" id="NNU63364.1"/>
    </source>
</evidence>
<accession>A0A849KYB1</accession>